<dbReference type="Proteomes" id="UP001528912">
    <property type="component" value="Unassembled WGS sequence"/>
</dbReference>
<dbReference type="PANTHER" id="PTHR42718">
    <property type="entry name" value="MAJOR FACILITATOR SUPERFAMILY MULTIDRUG TRANSPORTER MFSC"/>
    <property type="match status" value="1"/>
</dbReference>
<evidence type="ECO:0000259" key="8">
    <source>
        <dbReference type="PROSITE" id="PS50850"/>
    </source>
</evidence>
<sequence length="669" mass="68740">MSSSPASERRRPATGLVIAVLSICGTVVSLQQTLVVPLLPDFPAILHTTADNASWLVTVTLLVSAVATPIVSRLADMFGKRRMMLVALGSVVIGSLIPALLASLPAVLVGRGLQGVGASLIPVGISIMRDELPGEKVGGAVALMSATLGIGGAIGMPLAGVIYEHLSWHALFWVSVVFGVVMFVVVLAVVPESQVRTGGRFDVGGAVLLSVALAALMLGISKGGTWGWTSEATLGCFLLAVVVAAIWAPTQLRAGQPLVDLRTSARRPVLLTNIASILLGFAMFGNMLSTTQQMQMPKATGYGFGLSVTAAGLCMLPGGLSMVVFSPISAAITRRFGARTTLVVGALIMVVGYVGRVFMTDSILQVIIGASVISIGTAVGYAAMPTLIMRAVPITETASANGLNTLLRAVGTTTSSAALAALLSATTVQLGPVAVPTLDAFRHSFWLAAVAALAAAGVALALPRTMAAAPAVGAAAEHDRLPAGDHAEHVVTGRVVDAEGAALARAVVTAILPDGTHVDWGRTDEEGTYRLAIGEPGRHVLVVSADGYASRSLFWDVQGGTIQALDMLDRLSVRGTVRRDGEPVPDAPVALVKQSGEFHDSVTTDAEGRFCTDLPPSGRYVLTAIDPVHECSVSRAVVVGSASAVVDLDLTGTRDQAVVAGASSQALND</sequence>
<keyword evidence="6 7" id="KW-0472">Membrane</keyword>
<dbReference type="InterPro" id="IPR008969">
    <property type="entry name" value="CarboxyPept-like_regulatory"/>
</dbReference>
<keyword evidence="4 7" id="KW-0812">Transmembrane</keyword>
<evidence type="ECO:0000256" key="3">
    <source>
        <dbReference type="ARBA" id="ARBA00022475"/>
    </source>
</evidence>
<dbReference type="PROSITE" id="PS50850">
    <property type="entry name" value="MFS"/>
    <property type="match status" value="1"/>
</dbReference>
<evidence type="ECO:0000256" key="4">
    <source>
        <dbReference type="ARBA" id="ARBA00022692"/>
    </source>
</evidence>
<dbReference type="InterPro" id="IPR011701">
    <property type="entry name" value="MFS"/>
</dbReference>
<evidence type="ECO:0000313" key="9">
    <source>
        <dbReference type="EMBL" id="MDF8266187.1"/>
    </source>
</evidence>
<protein>
    <submittedName>
        <fullName evidence="9">MFS transporter</fullName>
    </submittedName>
</protein>
<feature type="transmembrane region" description="Helical" evidence="7">
    <location>
        <begin position="445"/>
        <end position="462"/>
    </location>
</feature>
<organism evidence="9 10">
    <name type="scientific">Luteipulveratus flavus</name>
    <dbReference type="NCBI Taxonomy" id="3031728"/>
    <lineage>
        <taxon>Bacteria</taxon>
        <taxon>Bacillati</taxon>
        <taxon>Actinomycetota</taxon>
        <taxon>Actinomycetes</taxon>
        <taxon>Micrococcales</taxon>
        <taxon>Dermacoccaceae</taxon>
        <taxon>Luteipulveratus</taxon>
    </lineage>
</organism>
<name>A0ABT6CD28_9MICO</name>
<keyword evidence="10" id="KW-1185">Reference proteome</keyword>
<accession>A0ABT6CD28</accession>
<dbReference type="Gene3D" id="1.20.1720.10">
    <property type="entry name" value="Multidrug resistance protein D"/>
    <property type="match status" value="1"/>
</dbReference>
<evidence type="ECO:0000256" key="5">
    <source>
        <dbReference type="ARBA" id="ARBA00022989"/>
    </source>
</evidence>
<feature type="transmembrane region" description="Helical" evidence="7">
    <location>
        <begin position="140"/>
        <end position="162"/>
    </location>
</feature>
<evidence type="ECO:0000256" key="1">
    <source>
        <dbReference type="ARBA" id="ARBA00004651"/>
    </source>
</evidence>
<comment type="caution">
    <text evidence="9">The sequence shown here is derived from an EMBL/GenBank/DDBJ whole genome shotgun (WGS) entry which is preliminary data.</text>
</comment>
<dbReference type="InterPro" id="IPR036259">
    <property type="entry name" value="MFS_trans_sf"/>
</dbReference>
<keyword evidence="2" id="KW-0813">Transport</keyword>
<dbReference type="Pfam" id="PF13620">
    <property type="entry name" value="CarboxypepD_reg"/>
    <property type="match status" value="2"/>
</dbReference>
<dbReference type="SUPFAM" id="SSF49464">
    <property type="entry name" value="Carboxypeptidase regulatory domain-like"/>
    <property type="match status" value="1"/>
</dbReference>
<dbReference type="SUPFAM" id="SSF103473">
    <property type="entry name" value="MFS general substrate transporter"/>
    <property type="match status" value="1"/>
</dbReference>
<feature type="transmembrane region" description="Helical" evidence="7">
    <location>
        <begin position="83"/>
        <end position="102"/>
    </location>
</feature>
<dbReference type="PANTHER" id="PTHR42718:SF46">
    <property type="entry name" value="BLR6921 PROTEIN"/>
    <property type="match status" value="1"/>
</dbReference>
<dbReference type="SUPFAM" id="SSF49478">
    <property type="entry name" value="Cna protein B-type domain"/>
    <property type="match status" value="1"/>
</dbReference>
<keyword evidence="3" id="KW-1003">Cell membrane</keyword>
<feature type="transmembrane region" description="Helical" evidence="7">
    <location>
        <begin position="301"/>
        <end position="324"/>
    </location>
</feature>
<feature type="transmembrane region" description="Helical" evidence="7">
    <location>
        <begin position="269"/>
        <end position="289"/>
    </location>
</feature>
<dbReference type="CDD" id="cd17504">
    <property type="entry name" value="MFS_MMR_MDR_like"/>
    <property type="match status" value="1"/>
</dbReference>
<feature type="transmembrane region" description="Helical" evidence="7">
    <location>
        <begin position="168"/>
        <end position="189"/>
    </location>
</feature>
<dbReference type="RefSeq" id="WP_277193406.1">
    <property type="nucleotide sequence ID" value="NZ_JAROAV010000052.1"/>
</dbReference>
<evidence type="ECO:0000313" key="10">
    <source>
        <dbReference type="Proteomes" id="UP001528912"/>
    </source>
</evidence>
<feature type="transmembrane region" description="Helical" evidence="7">
    <location>
        <begin position="108"/>
        <end position="128"/>
    </location>
</feature>
<feature type="transmembrane region" description="Helical" evidence="7">
    <location>
        <begin position="336"/>
        <end position="356"/>
    </location>
</feature>
<dbReference type="EMBL" id="JAROAV010000052">
    <property type="protein sequence ID" value="MDF8266187.1"/>
    <property type="molecule type" value="Genomic_DNA"/>
</dbReference>
<feature type="domain" description="Major facilitator superfamily (MFS) profile" evidence="8">
    <location>
        <begin position="17"/>
        <end position="467"/>
    </location>
</feature>
<feature type="transmembrane region" description="Helical" evidence="7">
    <location>
        <begin position="362"/>
        <end position="384"/>
    </location>
</feature>
<gene>
    <name evidence="9" type="ORF">P4R38_18200</name>
</gene>
<reference evidence="9 10" key="1">
    <citation type="submission" date="2023-03" db="EMBL/GenBank/DDBJ databases">
        <title>YIM 133296 draft genome.</title>
        <authorList>
            <person name="Xiong L."/>
        </authorList>
    </citation>
    <scope>NUCLEOTIDE SEQUENCE [LARGE SCALE GENOMIC DNA]</scope>
    <source>
        <strain evidence="9 10">YIM 133296</strain>
    </source>
</reference>
<evidence type="ECO:0000256" key="6">
    <source>
        <dbReference type="ARBA" id="ARBA00023136"/>
    </source>
</evidence>
<evidence type="ECO:0000256" key="7">
    <source>
        <dbReference type="SAM" id="Phobius"/>
    </source>
</evidence>
<feature type="transmembrane region" description="Helical" evidence="7">
    <location>
        <begin position="226"/>
        <end position="248"/>
    </location>
</feature>
<dbReference type="Gene3D" id="2.60.40.1120">
    <property type="entry name" value="Carboxypeptidase-like, regulatory domain"/>
    <property type="match status" value="2"/>
</dbReference>
<dbReference type="InterPro" id="IPR020846">
    <property type="entry name" value="MFS_dom"/>
</dbReference>
<evidence type="ECO:0000256" key="2">
    <source>
        <dbReference type="ARBA" id="ARBA00022448"/>
    </source>
</evidence>
<feature type="transmembrane region" description="Helical" evidence="7">
    <location>
        <begin position="53"/>
        <end position="71"/>
    </location>
</feature>
<proteinExistence type="predicted"/>
<feature type="transmembrane region" description="Helical" evidence="7">
    <location>
        <begin position="405"/>
        <end position="425"/>
    </location>
</feature>
<feature type="transmembrane region" description="Helical" evidence="7">
    <location>
        <begin position="201"/>
        <end position="220"/>
    </location>
</feature>
<keyword evidence="5 7" id="KW-1133">Transmembrane helix</keyword>
<dbReference type="Gene3D" id="1.20.1250.20">
    <property type="entry name" value="MFS general substrate transporter like domains"/>
    <property type="match status" value="1"/>
</dbReference>
<comment type="subcellular location">
    <subcellularLocation>
        <location evidence="1">Cell membrane</location>
        <topology evidence="1">Multi-pass membrane protein</topology>
    </subcellularLocation>
</comment>
<dbReference type="Pfam" id="PF07690">
    <property type="entry name" value="MFS_1"/>
    <property type="match status" value="1"/>
</dbReference>